<protein>
    <recommendedName>
        <fullName evidence="3">EGF-like domain-containing protein</fullName>
    </recommendedName>
</protein>
<reference evidence="1 2" key="1">
    <citation type="submission" date="2023-08" db="EMBL/GenBank/DDBJ databases">
        <title>A Necator americanus chromosomal reference genome.</title>
        <authorList>
            <person name="Ilik V."/>
            <person name="Petrzelkova K.J."/>
            <person name="Pardy F."/>
            <person name="Fuh T."/>
            <person name="Niatou-Singa F.S."/>
            <person name="Gouil Q."/>
            <person name="Baker L."/>
            <person name="Ritchie M.E."/>
            <person name="Jex A.R."/>
            <person name="Gazzola D."/>
            <person name="Li H."/>
            <person name="Toshio Fujiwara R."/>
            <person name="Zhan B."/>
            <person name="Aroian R.V."/>
            <person name="Pafco B."/>
            <person name="Schwarz E.M."/>
        </authorList>
    </citation>
    <scope>NUCLEOTIDE SEQUENCE [LARGE SCALE GENOMIC DNA]</scope>
    <source>
        <strain evidence="1 2">Aroian</strain>
        <tissue evidence="1">Whole animal</tissue>
    </source>
</reference>
<keyword evidence="2" id="KW-1185">Reference proteome</keyword>
<dbReference type="EMBL" id="JAVFWL010000006">
    <property type="protein sequence ID" value="KAK6761859.1"/>
    <property type="molecule type" value="Genomic_DNA"/>
</dbReference>
<organism evidence="1 2">
    <name type="scientific">Necator americanus</name>
    <name type="common">Human hookworm</name>
    <dbReference type="NCBI Taxonomy" id="51031"/>
    <lineage>
        <taxon>Eukaryota</taxon>
        <taxon>Metazoa</taxon>
        <taxon>Ecdysozoa</taxon>
        <taxon>Nematoda</taxon>
        <taxon>Chromadorea</taxon>
        <taxon>Rhabditida</taxon>
        <taxon>Rhabditina</taxon>
        <taxon>Rhabditomorpha</taxon>
        <taxon>Strongyloidea</taxon>
        <taxon>Ancylostomatidae</taxon>
        <taxon>Bunostominae</taxon>
        <taxon>Necator</taxon>
    </lineage>
</organism>
<sequence>MFMPSAASHEEECLCETHQRRDLCEPFIRKMRDICLVGERNVFVTQYTSILKFLCEIDERAIEWTSGQLSGGSDLASALLCFVSVSIKAQALDVGRGSKREDGQAPQTVHCAYDRERGLEEGKYRLQQHHKAHTLSTNTVGSNSLLLLLVLEPGKCGTMEIRIAWKNTIAHAPSMSSMTMLAWERCEDALRCHCPGDYGGMELCQVQVTTHHTFHCGFVV</sequence>
<evidence type="ECO:0008006" key="3">
    <source>
        <dbReference type="Google" id="ProtNLM"/>
    </source>
</evidence>
<dbReference type="Proteomes" id="UP001303046">
    <property type="component" value="Unassembled WGS sequence"/>
</dbReference>
<evidence type="ECO:0000313" key="1">
    <source>
        <dbReference type="EMBL" id="KAK6761859.1"/>
    </source>
</evidence>
<gene>
    <name evidence="1" type="primary">Necator_chrX.g22973</name>
    <name evidence="1" type="ORF">RB195_022810</name>
</gene>
<comment type="caution">
    <text evidence="1">The sequence shown here is derived from an EMBL/GenBank/DDBJ whole genome shotgun (WGS) entry which is preliminary data.</text>
</comment>
<name>A0ABR1EGR4_NECAM</name>
<accession>A0ABR1EGR4</accession>
<evidence type="ECO:0000313" key="2">
    <source>
        <dbReference type="Proteomes" id="UP001303046"/>
    </source>
</evidence>
<proteinExistence type="predicted"/>